<dbReference type="EMBL" id="JADKCH010000005">
    <property type="protein sequence ID" value="MBK8572459.1"/>
    <property type="molecule type" value="Genomic_DNA"/>
</dbReference>
<reference evidence="1 2" key="1">
    <citation type="submission" date="2020-10" db="EMBL/GenBank/DDBJ databases">
        <title>Connecting structure to function with the recovery of over 1000 high-quality activated sludge metagenome-assembled genomes encoding full-length rRNA genes using long-read sequencing.</title>
        <authorList>
            <person name="Singleton C.M."/>
            <person name="Petriglieri F."/>
            <person name="Kristensen J.M."/>
            <person name="Kirkegaard R.H."/>
            <person name="Michaelsen T.Y."/>
            <person name="Andersen M.H."/>
            <person name="Karst S.M."/>
            <person name="Dueholm M.S."/>
            <person name="Nielsen P.H."/>
            <person name="Albertsen M."/>
        </authorList>
    </citation>
    <scope>NUCLEOTIDE SEQUENCE [LARGE SCALE GENOMIC DNA]</scope>
    <source>
        <strain evidence="1">OdNE_18-Q3-R46-58_MAXAC.008</strain>
    </source>
</reference>
<accession>A0A936F1K5</accession>
<gene>
    <name evidence="1" type="ORF">IPN91_07355</name>
</gene>
<evidence type="ECO:0000313" key="1">
    <source>
        <dbReference type="EMBL" id="MBK8572459.1"/>
    </source>
</evidence>
<evidence type="ECO:0000313" key="2">
    <source>
        <dbReference type="Proteomes" id="UP000709959"/>
    </source>
</evidence>
<proteinExistence type="predicted"/>
<sequence length="194" mass="21955">MDFRKHEFVAAFLDGYTTFFKPSRDHSFSYFGGPLGLSDPQVLGKAHLHRLLTLNTSEIPGLQERYIFYTPLLYGITHDGCGMSYTVESDREIKIIEIEPPEPAPGWPYFDYPRILPYVPLQKTRSVPSTYEEFSGLFAQEAPVFAEDKLVVILMPPPPIGVSLWGPGSEMGWVQIIFEYDLNKATIAVTNQCD</sequence>
<name>A0A936F1K5_9BACT</name>
<protein>
    <submittedName>
        <fullName evidence="1">Uncharacterized protein</fullName>
    </submittedName>
</protein>
<dbReference type="Proteomes" id="UP000709959">
    <property type="component" value="Unassembled WGS sequence"/>
</dbReference>
<comment type="caution">
    <text evidence="1">The sequence shown here is derived from an EMBL/GenBank/DDBJ whole genome shotgun (WGS) entry which is preliminary data.</text>
</comment>
<organism evidence="1 2">
    <name type="scientific">Candidatus Geothrix odensensis</name>
    <dbReference type="NCBI Taxonomy" id="2954440"/>
    <lineage>
        <taxon>Bacteria</taxon>
        <taxon>Pseudomonadati</taxon>
        <taxon>Acidobacteriota</taxon>
        <taxon>Holophagae</taxon>
        <taxon>Holophagales</taxon>
        <taxon>Holophagaceae</taxon>
        <taxon>Geothrix</taxon>
    </lineage>
</organism>
<dbReference type="AlphaFoldDB" id="A0A936F1K5"/>